<organism evidence="1 2">
    <name type="scientific">Cuscuta epithymum</name>
    <dbReference type="NCBI Taxonomy" id="186058"/>
    <lineage>
        <taxon>Eukaryota</taxon>
        <taxon>Viridiplantae</taxon>
        <taxon>Streptophyta</taxon>
        <taxon>Embryophyta</taxon>
        <taxon>Tracheophyta</taxon>
        <taxon>Spermatophyta</taxon>
        <taxon>Magnoliopsida</taxon>
        <taxon>eudicotyledons</taxon>
        <taxon>Gunneridae</taxon>
        <taxon>Pentapetalae</taxon>
        <taxon>asterids</taxon>
        <taxon>lamiids</taxon>
        <taxon>Solanales</taxon>
        <taxon>Convolvulaceae</taxon>
        <taxon>Cuscuteae</taxon>
        <taxon>Cuscuta</taxon>
        <taxon>Cuscuta subgen. Cuscuta</taxon>
    </lineage>
</organism>
<evidence type="ECO:0000313" key="1">
    <source>
        <dbReference type="EMBL" id="CAH9083078.1"/>
    </source>
</evidence>
<dbReference type="AlphaFoldDB" id="A0AAV0CTX4"/>
<proteinExistence type="predicted"/>
<gene>
    <name evidence="1" type="ORF">CEPIT_LOCUS8347</name>
</gene>
<evidence type="ECO:0000313" key="2">
    <source>
        <dbReference type="Proteomes" id="UP001152523"/>
    </source>
</evidence>
<dbReference type="SUPFAM" id="SSF52047">
    <property type="entry name" value="RNI-like"/>
    <property type="match status" value="1"/>
</dbReference>
<dbReference type="Proteomes" id="UP001152523">
    <property type="component" value="Unassembled WGS sequence"/>
</dbReference>
<dbReference type="Gene3D" id="3.80.10.10">
    <property type="entry name" value="Ribonuclease Inhibitor"/>
    <property type="match status" value="1"/>
</dbReference>
<dbReference type="EMBL" id="CAMAPF010000040">
    <property type="protein sequence ID" value="CAH9083078.1"/>
    <property type="molecule type" value="Genomic_DNA"/>
</dbReference>
<sequence>MALRNLNSLFRFMNTVKKHTLPFCLISCLTIKQLELEYVDFCFPASARLGIIFPSVTYLRFDTTKFKRNASGVPLKIPNLEELVFFYCIDMDNFVISAPKLKSLTFTECSLVTEWRWFELHFPVIKTLMFCAHMFTDHGEEFNVHERFPTAINLQVIKMDDCCFACPECLPVVIQFLKKCPNLCELEFGHGFEVQIPNNYPLRSVIKIRISIFLNISLMLLCCRRHI</sequence>
<name>A0AAV0CTX4_9ASTE</name>
<protein>
    <recommendedName>
        <fullName evidence="3">Leucine-rich repeat domain, L domain-containing protein</fullName>
    </recommendedName>
</protein>
<keyword evidence="2" id="KW-1185">Reference proteome</keyword>
<reference evidence="1" key="1">
    <citation type="submission" date="2022-07" db="EMBL/GenBank/DDBJ databases">
        <authorList>
            <person name="Macas J."/>
            <person name="Novak P."/>
            <person name="Neumann P."/>
        </authorList>
    </citation>
    <scope>NUCLEOTIDE SEQUENCE</scope>
</reference>
<dbReference type="InterPro" id="IPR032675">
    <property type="entry name" value="LRR_dom_sf"/>
</dbReference>
<comment type="caution">
    <text evidence="1">The sequence shown here is derived from an EMBL/GenBank/DDBJ whole genome shotgun (WGS) entry which is preliminary data.</text>
</comment>
<evidence type="ECO:0008006" key="3">
    <source>
        <dbReference type="Google" id="ProtNLM"/>
    </source>
</evidence>
<accession>A0AAV0CTX4</accession>